<dbReference type="CDD" id="cd16350">
    <property type="entry name" value="VOC_like"/>
    <property type="match status" value="1"/>
</dbReference>
<proteinExistence type="inferred from homology"/>
<evidence type="ECO:0000256" key="3">
    <source>
        <dbReference type="ARBA" id="ARBA00023002"/>
    </source>
</evidence>
<dbReference type="PANTHER" id="PTHR31136:SF5">
    <property type="entry name" value="2-OXOADIPATE DIOXYGENASE_DECARBOXYLASE, CHLOROPLASTIC"/>
    <property type="match status" value="1"/>
</dbReference>
<evidence type="ECO:0000256" key="4">
    <source>
        <dbReference type="ARBA" id="ARBA00023004"/>
    </source>
</evidence>
<dbReference type="PANTHER" id="PTHR31136">
    <property type="entry name" value="DUF1338 DOMAIN-CONTAINING PROTEIN"/>
    <property type="match status" value="1"/>
</dbReference>
<evidence type="ECO:0000256" key="2">
    <source>
        <dbReference type="ARBA" id="ARBA00022964"/>
    </source>
</evidence>
<gene>
    <name evidence="8" type="ORF">O0S08_03915</name>
</gene>
<keyword evidence="3" id="KW-0560">Oxidoreductase</keyword>
<organism evidence="8 9">
    <name type="scientific">Nannocystis punicea</name>
    <dbReference type="NCBI Taxonomy" id="2995304"/>
    <lineage>
        <taxon>Bacteria</taxon>
        <taxon>Pseudomonadati</taxon>
        <taxon>Myxococcota</taxon>
        <taxon>Polyangia</taxon>
        <taxon>Nannocystales</taxon>
        <taxon>Nannocystaceae</taxon>
        <taxon>Nannocystis</taxon>
    </lineage>
</organism>
<dbReference type="Pfam" id="PF07063">
    <property type="entry name" value="HGLS"/>
    <property type="match status" value="1"/>
</dbReference>
<evidence type="ECO:0000313" key="8">
    <source>
        <dbReference type="EMBL" id="WAS95283.1"/>
    </source>
</evidence>
<evidence type="ECO:0000256" key="1">
    <source>
        <dbReference type="ARBA" id="ARBA00001954"/>
    </source>
</evidence>
<sequence>MELRDLLDRLRRDYAALNPQVDRIDALLAAAGERVVDDHVALRTWADPRCDIDVLARPFVRAGYRAAGAYRFPGKRLVARHFAHDDPALPLVFISELDLGAFSPALQDRVRSLLEQVPEDMFQAPDLCALGRPWRVAHAEVEALRRESEYAAWLAAFGWRANHFTVAVHALVRLGDLARLGEFLKAHGLRLNGEGGEIKGSPAQGLEQSSTLADLVDVEFSDGRFAVPACYYEFARRWPGPDGRLFRGFIEGSADKIFESTDRRLAT</sequence>
<dbReference type="Proteomes" id="UP001164459">
    <property type="component" value="Chromosome"/>
</dbReference>
<keyword evidence="9" id="KW-1185">Reference proteome</keyword>
<name>A0ABY7H7Z7_9BACT</name>
<comment type="similarity">
    <text evidence="5">Belongs to the 2-oxoadipate dioxygenase/decarboxylase family.</text>
</comment>
<keyword evidence="2" id="KW-0223">Dioxygenase</keyword>
<evidence type="ECO:0000256" key="5">
    <source>
        <dbReference type="ARBA" id="ARBA00035013"/>
    </source>
</evidence>
<accession>A0ABY7H7Z7</accession>
<comment type="cofactor">
    <cofactor evidence="1">
        <name>Fe(2+)</name>
        <dbReference type="ChEBI" id="CHEBI:29033"/>
    </cofactor>
</comment>
<reference evidence="8" key="1">
    <citation type="submission" date="2022-11" db="EMBL/GenBank/DDBJ databases">
        <title>Minimal conservation of predation-associated metabolite biosynthetic gene clusters underscores biosynthetic potential of Myxococcota including descriptions for ten novel species: Archangium lansinium sp. nov., Myxococcus landrumus sp. nov., Nannocystis bai.</title>
        <authorList>
            <person name="Ahearne A."/>
            <person name="Stevens C."/>
            <person name="Dowd S."/>
        </authorList>
    </citation>
    <scope>NUCLEOTIDE SEQUENCE</scope>
    <source>
        <strain evidence="8">Fl3</strain>
    </source>
</reference>
<dbReference type="InterPro" id="IPR009770">
    <property type="entry name" value="HGLS"/>
</dbReference>
<keyword evidence="4" id="KW-0408">Iron</keyword>
<protein>
    <recommendedName>
        <fullName evidence="6">2-oxoadipate dioxygenase/decarboxylase</fullName>
        <ecNumber evidence="6">1.13.11.93</ecNumber>
    </recommendedName>
    <alternativeName>
        <fullName evidence="7">2-hydroxyglutarate synthase</fullName>
    </alternativeName>
</protein>
<evidence type="ECO:0000256" key="6">
    <source>
        <dbReference type="ARBA" id="ARBA00035023"/>
    </source>
</evidence>
<dbReference type="RefSeq" id="WP_269037615.1">
    <property type="nucleotide sequence ID" value="NZ_CP114040.1"/>
</dbReference>
<dbReference type="SMART" id="SM01150">
    <property type="entry name" value="DUF1338"/>
    <property type="match status" value="1"/>
</dbReference>
<dbReference type="Gene3D" id="3.10.180.50">
    <property type="match status" value="1"/>
</dbReference>
<dbReference type="EC" id="1.13.11.93" evidence="6"/>
<evidence type="ECO:0000256" key="7">
    <source>
        <dbReference type="ARBA" id="ARBA00035045"/>
    </source>
</evidence>
<dbReference type="EMBL" id="CP114040">
    <property type="protein sequence ID" value="WAS95283.1"/>
    <property type="molecule type" value="Genomic_DNA"/>
</dbReference>
<evidence type="ECO:0000313" key="9">
    <source>
        <dbReference type="Proteomes" id="UP001164459"/>
    </source>
</evidence>